<dbReference type="PRINTS" id="PR00107">
    <property type="entry name" value="PHOSPHOCPHPR"/>
</dbReference>
<evidence type="ECO:0000259" key="5">
    <source>
        <dbReference type="PROSITE" id="PS51350"/>
    </source>
</evidence>
<dbReference type="InterPro" id="IPR035895">
    <property type="entry name" value="HPr-like_sf"/>
</dbReference>
<dbReference type="RefSeq" id="WP_053101530.1">
    <property type="nucleotide sequence ID" value="NZ_CP012359.1"/>
</dbReference>
<dbReference type="SUPFAM" id="SSF55594">
    <property type="entry name" value="HPr-like"/>
    <property type="match status" value="1"/>
</dbReference>
<reference evidence="7" key="3">
    <citation type="journal article" date="2022" name="Sci. Total Environ.">
        <title>Prevalence, transmission, and molecular epidemiology of tet(X)-positive bacteria among humans, animals, and environmental niches in China: An epidemiological, and genomic-based study.</title>
        <authorList>
            <person name="Dong N."/>
            <person name="Zeng Y."/>
            <person name="Cai C."/>
            <person name="Sun C."/>
            <person name="Lu J."/>
            <person name="Liu C."/>
            <person name="Zhou H."/>
            <person name="Sun Q."/>
            <person name="Shu L."/>
            <person name="Wang H."/>
            <person name="Wang Y."/>
            <person name="Wang S."/>
            <person name="Wu C."/>
            <person name="Chan E.W."/>
            <person name="Chen G."/>
            <person name="Shen Z."/>
            <person name="Chen S."/>
            <person name="Zhang R."/>
        </authorList>
    </citation>
    <scope>NUCLEOTIDE SEQUENCE</scope>
    <source>
        <strain evidence="7">DF46-2-2</strain>
    </source>
</reference>
<evidence type="ECO:0000313" key="8">
    <source>
        <dbReference type="Proteomes" id="UP000063953"/>
    </source>
</evidence>
<evidence type="ECO:0000256" key="3">
    <source>
        <dbReference type="ARBA" id="ARBA00022490"/>
    </source>
</evidence>
<dbReference type="Proteomes" id="UP000063953">
    <property type="component" value="Chromosome"/>
</dbReference>
<organism evidence="6 8">
    <name type="scientific">Thiopseudomonas alkaliphila</name>
    <dbReference type="NCBI Taxonomy" id="1697053"/>
    <lineage>
        <taxon>Bacteria</taxon>
        <taxon>Pseudomonadati</taxon>
        <taxon>Pseudomonadota</taxon>
        <taxon>Gammaproteobacteria</taxon>
        <taxon>Pseudomonadales</taxon>
        <taxon>Pseudomonadaceae</taxon>
        <taxon>Thiopseudomonas</taxon>
    </lineage>
</organism>
<evidence type="ECO:0000256" key="1">
    <source>
        <dbReference type="ARBA" id="ARBA00004496"/>
    </source>
</evidence>
<dbReference type="PANTHER" id="PTHR33705">
    <property type="entry name" value="PHOSPHOCARRIER PROTEIN HPR"/>
    <property type="match status" value="1"/>
</dbReference>
<dbReference type="PANTHER" id="PTHR33705:SF2">
    <property type="entry name" value="PHOSPHOCARRIER PROTEIN NPR"/>
    <property type="match status" value="1"/>
</dbReference>
<protein>
    <submittedName>
        <fullName evidence="7">HPr family phosphocarrier protein</fullName>
    </submittedName>
</protein>
<dbReference type="InterPro" id="IPR050399">
    <property type="entry name" value="HPr"/>
</dbReference>
<comment type="similarity">
    <text evidence="2">Belongs to the HPr family.</text>
</comment>
<dbReference type="GO" id="GO:0005737">
    <property type="term" value="C:cytoplasm"/>
    <property type="evidence" value="ECO:0007669"/>
    <property type="project" value="UniProtKB-SubCell"/>
</dbReference>
<keyword evidence="3" id="KW-0963">Cytoplasm</keyword>
<dbReference type="OrthoDB" id="9798965at2"/>
<dbReference type="Gene3D" id="3.30.1340.10">
    <property type="entry name" value="HPr-like"/>
    <property type="match status" value="1"/>
</dbReference>
<dbReference type="InterPro" id="IPR000032">
    <property type="entry name" value="HPr-like"/>
</dbReference>
<dbReference type="STRING" id="1697053.AKN87_00510"/>
<name>A0A0K1XFQ8_9GAMM</name>
<dbReference type="AlphaFoldDB" id="A0A0K1XFQ8"/>
<dbReference type="Proteomes" id="UP001173465">
    <property type="component" value="Unassembled WGS sequence"/>
</dbReference>
<dbReference type="PROSITE" id="PS51350">
    <property type="entry name" value="PTS_HPR_DOM"/>
    <property type="match status" value="1"/>
</dbReference>
<evidence type="ECO:0000256" key="4">
    <source>
        <dbReference type="ARBA" id="ARBA00022683"/>
    </source>
</evidence>
<feature type="domain" description="HPr" evidence="5">
    <location>
        <begin position="1"/>
        <end position="89"/>
    </location>
</feature>
<proteinExistence type="inferred from homology"/>
<dbReference type="Pfam" id="PF00381">
    <property type="entry name" value="PTS-HPr"/>
    <property type="match status" value="1"/>
</dbReference>
<evidence type="ECO:0000256" key="2">
    <source>
        <dbReference type="ARBA" id="ARBA00010736"/>
    </source>
</evidence>
<evidence type="ECO:0000313" key="7">
    <source>
        <dbReference type="EMBL" id="MDM1695195.1"/>
    </source>
</evidence>
<dbReference type="EMBL" id="JACANB010000001">
    <property type="protein sequence ID" value="MDM1695195.1"/>
    <property type="molecule type" value="Genomic_DNA"/>
</dbReference>
<dbReference type="NCBIfam" id="TIGR01003">
    <property type="entry name" value="PTS_HPr_family"/>
    <property type="match status" value="1"/>
</dbReference>
<dbReference type="GO" id="GO:0009401">
    <property type="term" value="P:phosphoenolpyruvate-dependent sugar phosphotransferase system"/>
    <property type="evidence" value="ECO:0007669"/>
    <property type="project" value="UniProtKB-KW"/>
</dbReference>
<sequence length="90" mass="9832">MLTTQLTIVNQRGLHGRASMKFVELARRFPCEIQAGTSLEQLVDGKNILSLMLLAAAKGQQIVITAKGEAQQEAITALTELVEAGFYEEQ</sequence>
<evidence type="ECO:0000313" key="6">
    <source>
        <dbReference type="EMBL" id="AKX60225.1"/>
    </source>
</evidence>
<dbReference type="EMBL" id="CP012365">
    <property type="protein sequence ID" value="AKX60225.1"/>
    <property type="molecule type" value="Genomic_DNA"/>
</dbReference>
<keyword evidence="8" id="KW-1185">Reference proteome</keyword>
<reference evidence="6 8" key="1">
    <citation type="journal article" date="2015" name="Genome Announc.">
        <title>Genome Sequences of Oblitimonas alkaliphila gen. nov. sp. nov. (Proposed), a Novel Bacterium of the Pseudomonadaceae Family.</title>
        <authorList>
            <person name="Lauer A.C."/>
            <person name="Nicholson A.C."/>
            <person name="Humrighouse B.W."/>
            <person name="Emery B."/>
            <person name="Drobish A."/>
            <person name="Juieng P."/>
            <person name="Loparev V."/>
            <person name="McQuiston J.R."/>
        </authorList>
    </citation>
    <scope>NUCLEOTIDE SEQUENCE [LARGE SCALE GENOMIC DNA]</scope>
    <source>
        <strain evidence="6 8">E5571</strain>
    </source>
</reference>
<comment type="subcellular location">
    <subcellularLocation>
        <location evidence="1">Cytoplasm</location>
    </subcellularLocation>
</comment>
<accession>A0A0K1XFQ8</accession>
<reference evidence="7" key="2">
    <citation type="submission" date="2020-06" db="EMBL/GenBank/DDBJ databases">
        <authorList>
            <person name="Dong N."/>
        </authorList>
    </citation>
    <scope>NUCLEOTIDE SEQUENCE</scope>
    <source>
        <strain evidence="7">DF46-2-2</strain>
    </source>
</reference>
<keyword evidence="4" id="KW-0598">Phosphotransferase system</keyword>
<gene>
    <name evidence="6" type="ORF">AKN88_10020</name>
    <name evidence="7" type="ORF">HX099_00715</name>
</gene>